<keyword evidence="6" id="KW-1185">Reference proteome</keyword>
<dbReference type="InterPro" id="IPR009061">
    <property type="entry name" value="DNA-bd_dom_put_sf"/>
</dbReference>
<keyword evidence="2" id="KW-0175">Coiled coil</keyword>
<accession>C8NHA2</accession>
<dbReference type="eggNOG" id="COG0789">
    <property type="taxonomic scope" value="Bacteria"/>
</dbReference>
<dbReference type="SUPFAM" id="SSF46955">
    <property type="entry name" value="Putative DNA-binding domain"/>
    <property type="match status" value="1"/>
</dbReference>
<dbReference type="GO" id="GO:0003677">
    <property type="term" value="F:DNA binding"/>
    <property type="evidence" value="ECO:0007669"/>
    <property type="project" value="UniProtKB-KW"/>
</dbReference>
<evidence type="ECO:0000256" key="2">
    <source>
        <dbReference type="SAM" id="Coils"/>
    </source>
</evidence>
<feature type="transmembrane region" description="Helical" evidence="3">
    <location>
        <begin position="167"/>
        <end position="188"/>
    </location>
</feature>
<dbReference type="PANTHER" id="PTHR30204:SF96">
    <property type="entry name" value="CHROMOSOME-ANCHORING PROTEIN RACA"/>
    <property type="match status" value="1"/>
</dbReference>
<dbReference type="EMBL" id="ACKZ01000020">
    <property type="protein sequence ID" value="EEW37079.1"/>
    <property type="molecule type" value="Genomic_DNA"/>
</dbReference>
<evidence type="ECO:0000313" key="5">
    <source>
        <dbReference type="EMBL" id="EEW37079.1"/>
    </source>
</evidence>
<dbReference type="AlphaFoldDB" id="C8NHA2"/>
<keyword evidence="3" id="KW-0472">Membrane</keyword>
<dbReference type="SMART" id="SM00422">
    <property type="entry name" value="HTH_MERR"/>
    <property type="match status" value="1"/>
</dbReference>
<dbReference type="RefSeq" id="WP_005607616.1">
    <property type="nucleotide sequence ID" value="NZ_CP102283.1"/>
</dbReference>
<dbReference type="Pfam" id="PF13411">
    <property type="entry name" value="MerR_1"/>
    <property type="match status" value="1"/>
</dbReference>
<evidence type="ECO:0000256" key="1">
    <source>
        <dbReference type="ARBA" id="ARBA00023125"/>
    </source>
</evidence>
<dbReference type="PROSITE" id="PS50937">
    <property type="entry name" value="HTH_MERR_2"/>
    <property type="match status" value="1"/>
</dbReference>
<dbReference type="HOGENOM" id="CLU_080961_0_0_9"/>
<keyword evidence="3" id="KW-1133">Transmembrane helix</keyword>
<sequence>MSKYTTGELAKLCNVTVRTVQYYDKRGILIPTELSEGGRRLYSESDLQRLKVICFLREVDVPIDAISQLLEEEHPEKVISILIEQQESLLMEEIQEKQEQLEKLRELQSTVQNKESFSLESIADIAVVMKGKKQLKKLYRIILSTGLVVGALQWVSIAFWIFKGMWWGFALWALLATVWLIWVCNYYYKHVKYICPECHQEFKPGKKEAFFAKHTPTTRNLTCSECGHKGFCIEIWDGDQA</sequence>
<reference evidence="5 6" key="1">
    <citation type="submission" date="2009-08" db="EMBL/GenBank/DDBJ databases">
        <authorList>
            <person name="Muzny D."/>
            <person name="Qin X."/>
            <person name="Deng J."/>
            <person name="Jiang H."/>
            <person name="Liu Y."/>
            <person name="Qu J."/>
            <person name="Song X.-Z."/>
            <person name="Zhang L."/>
            <person name="Thornton R."/>
            <person name="Coyle M."/>
            <person name="Francisco L."/>
            <person name="Jackson L."/>
            <person name="Javaid M."/>
            <person name="Korchina V."/>
            <person name="Kovar C."/>
            <person name="Mata R."/>
            <person name="Mathew T."/>
            <person name="Ngo R."/>
            <person name="Nguyen L."/>
            <person name="Nguyen N."/>
            <person name="Okwuonu G."/>
            <person name="Ongeri F."/>
            <person name="Pham C."/>
            <person name="Simmons D."/>
            <person name="Wilczek-Boney K."/>
            <person name="Hale W."/>
            <person name="Jakkamsetti A."/>
            <person name="Pham P."/>
            <person name="Ruth R."/>
            <person name="San Lucas F."/>
            <person name="Warren J."/>
            <person name="Zhang J."/>
            <person name="Zhao Z."/>
            <person name="Zhou C."/>
            <person name="Zhu D."/>
            <person name="Lee S."/>
            <person name="Bess C."/>
            <person name="Blankenburg K."/>
            <person name="Forbes L."/>
            <person name="Fu Q."/>
            <person name="Gubbala S."/>
            <person name="Hirani K."/>
            <person name="Jayaseelan J.C."/>
            <person name="Lara F."/>
            <person name="Munidasa M."/>
            <person name="Palculict T."/>
            <person name="Patil S."/>
            <person name="Pu L.-L."/>
            <person name="Saada N."/>
            <person name="Tang L."/>
            <person name="Weissenberger G."/>
            <person name="Zhu Y."/>
            <person name="Hemphill L."/>
            <person name="Shang Y."/>
            <person name="Youmans B."/>
            <person name="Ayvaz T."/>
            <person name="Ross M."/>
            <person name="Santibanez J."/>
            <person name="Aqrawi P."/>
            <person name="Gross S."/>
            <person name="Joshi V."/>
            <person name="Fowler G."/>
            <person name="Nazareth L."/>
            <person name="Reid J."/>
            <person name="Worley K."/>
            <person name="Petrosino J."/>
            <person name="Highlander S."/>
            <person name="Gibbs R."/>
        </authorList>
    </citation>
    <scope>NUCLEOTIDE SEQUENCE [LARGE SCALE GENOMIC DNA]</scope>
    <source>
        <strain evidence="5 6">ATCC 49175</strain>
    </source>
</reference>
<dbReference type="PRINTS" id="PR00040">
    <property type="entry name" value="HTHMERR"/>
</dbReference>
<evidence type="ECO:0000259" key="4">
    <source>
        <dbReference type="PROSITE" id="PS50937"/>
    </source>
</evidence>
<proteinExistence type="predicted"/>
<dbReference type="CDD" id="cd01106">
    <property type="entry name" value="HTH_TipAL-Mta"/>
    <property type="match status" value="1"/>
</dbReference>
<gene>
    <name evidence="5" type="ORF">HMPREF0444_1297</name>
</gene>
<dbReference type="Proteomes" id="UP000005926">
    <property type="component" value="Unassembled WGS sequence"/>
</dbReference>
<evidence type="ECO:0000313" key="6">
    <source>
        <dbReference type="Proteomes" id="UP000005926"/>
    </source>
</evidence>
<keyword evidence="3" id="KW-0812">Transmembrane</keyword>
<dbReference type="GeneID" id="78412045"/>
<organism evidence="5 6">
    <name type="scientific">Granulicatella adiacens ATCC 49175</name>
    <dbReference type="NCBI Taxonomy" id="638301"/>
    <lineage>
        <taxon>Bacteria</taxon>
        <taxon>Bacillati</taxon>
        <taxon>Bacillota</taxon>
        <taxon>Bacilli</taxon>
        <taxon>Lactobacillales</taxon>
        <taxon>Carnobacteriaceae</taxon>
        <taxon>Granulicatella</taxon>
    </lineage>
</organism>
<feature type="domain" description="HTH merR-type" evidence="4">
    <location>
        <begin position="3"/>
        <end position="72"/>
    </location>
</feature>
<keyword evidence="1" id="KW-0238">DNA-binding</keyword>
<feature type="coiled-coil region" evidence="2">
    <location>
        <begin position="83"/>
        <end position="114"/>
    </location>
</feature>
<comment type="caution">
    <text evidence="5">The sequence shown here is derived from an EMBL/GenBank/DDBJ whole genome shotgun (WGS) entry which is preliminary data.</text>
</comment>
<dbReference type="InterPro" id="IPR000551">
    <property type="entry name" value="MerR-type_HTH_dom"/>
</dbReference>
<name>C8NHA2_9LACT</name>
<protein>
    <submittedName>
        <fullName evidence="5">Transcriptional regulator, MerR family</fullName>
    </submittedName>
</protein>
<feature type="transmembrane region" description="Helical" evidence="3">
    <location>
        <begin position="138"/>
        <end position="161"/>
    </location>
</feature>
<dbReference type="Gene3D" id="1.10.1660.10">
    <property type="match status" value="1"/>
</dbReference>
<dbReference type="PANTHER" id="PTHR30204">
    <property type="entry name" value="REDOX-CYCLING DRUG-SENSING TRANSCRIPTIONAL ACTIVATOR SOXR"/>
    <property type="match status" value="1"/>
</dbReference>
<dbReference type="GO" id="GO:0003700">
    <property type="term" value="F:DNA-binding transcription factor activity"/>
    <property type="evidence" value="ECO:0007669"/>
    <property type="project" value="InterPro"/>
</dbReference>
<dbReference type="STRING" id="638301.HMPREF0444_1297"/>
<evidence type="ECO:0000256" key="3">
    <source>
        <dbReference type="SAM" id="Phobius"/>
    </source>
</evidence>
<dbReference type="InterPro" id="IPR047057">
    <property type="entry name" value="MerR_fam"/>
</dbReference>